<organism evidence="3 4">
    <name type="scientific">Pleurodeles waltl</name>
    <name type="common">Iberian ribbed newt</name>
    <dbReference type="NCBI Taxonomy" id="8319"/>
    <lineage>
        <taxon>Eukaryota</taxon>
        <taxon>Metazoa</taxon>
        <taxon>Chordata</taxon>
        <taxon>Craniata</taxon>
        <taxon>Vertebrata</taxon>
        <taxon>Euteleostomi</taxon>
        <taxon>Amphibia</taxon>
        <taxon>Batrachia</taxon>
        <taxon>Caudata</taxon>
        <taxon>Salamandroidea</taxon>
        <taxon>Salamandridae</taxon>
        <taxon>Pleurodelinae</taxon>
        <taxon>Pleurodeles</taxon>
    </lineage>
</organism>
<feature type="chain" id="PRO_5043989599" evidence="2">
    <location>
        <begin position="19"/>
        <end position="141"/>
    </location>
</feature>
<evidence type="ECO:0000256" key="1">
    <source>
        <dbReference type="SAM" id="MobiDB-lite"/>
    </source>
</evidence>
<gene>
    <name evidence="3" type="ORF">NDU88_005336</name>
</gene>
<comment type="caution">
    <text evidence="3">The sequence shown here is derived from an EMBL/GenBank/DDBJ whole genome shotgun (WGS) entry which is preliminary data.</text>
</comment>
<dbReference type="Proteomes" id="UP001066276">
    <property type="component" value="Chromosome 3_2"/>
</dbReference>
<evidence type="ECO:0000256" key="2">
    <source>
        <dbReference type="SAM" id="SignalP"/>
    </source>
</evidence>
<protein>
    <submittedName>
        <fullName evidence="3">Uncharacterized protein</fullName>
    </submittedName>
</protein>
<dbReference type="EMBL" id="JANPWB010000006">
    <property type="protein sequence ID" value="KAJ1180112.1"/>
    <property type="molecule type" value="Genomic_DNA"/>
</dbReference>
<feature type="compositionally biased region" description="Gly residues" evidence="1">
    <location>
        <begin position="41"/>
        <end position="53"/>
    </location>
</feature>
<sequence>MISHTGWMIAVLFASLDSTNKPWHRQSSWLAENGTARDQEGPGGLYPGGGVRGGSQQLREPTEYQPAHTGVPQHGDKGVAKGGPRSTKTKDPTPPENHSGSCASQEGVLGAGATLCTKNFIEGCNTPWQLKNTWCTGYCLA</sequence>
<keyword evidence="2" id="KW-0732">Signal</keyword>
<keyword evidence="4" id="KW-1185">Reference proteome</keyword>
<evidence type="ECO:0000313" key="4">
    <source>
        <dbReference type="Proteomes" id="UP001066276"/>
    </source>
</evidence>
<name>A0AAV7TU02_PLEWA</name>
<proteinExistence type="predicted"/>
<feature type="region of interest" description="Disordered" evidence="1">
    <location>
        <begin position="32"/>
        <end position="105"/>
    </location>
</feature>
<accession>A0AAV7TU02</accession>
<evidence type="ECO:0000313" key="3">
    <source>
        <dbReference type="EMBL" id="KAJ1180112.1"/>
    </source>
</evidence>
<dbReference type="AlphaFoldDB" id="A0AAV7TU02"/>
<reference evidence="3" key="1">
    <citation type="journal article" date="2022" name="bioRxiv">
        <title>Sequencing and chromosome-scale assembly of the giantPleurodeles waltlgenome.</title>
        <authorList>
            <person name="Brown T."/>
            <person name="Elewa A."/>
            <person name="Iarovenko S."/>
            <person name="Subramanian E."/>
            <person name="Araus A.J."/>
            <person name="Petzold A."/>
            <person name="Susuki M."/>
            <person name="Suzuki K.-i.T."/>
            <person name="Hayashi T."/>
            <person name="Toyoda A."/>
            <person name="Oliveira C."/>
            <person name="Osipova E."/>
            <person name="Leigh N.D."/>
            <person name="Simon A."/>
            <person name="Yun M.H."/>
        </authorList>
    </citation>
    <scope>NUCLEOTIDE SEQUENCE</scope>
    <source>
        <strain evidence="3">20211129_DDA</strain>
        <tissue evidence="3">Liver</tissue>
    </source>
</reference>
<feature type="signal peptide" evidence="2">
    <location>
        <begin position="1"/>
        <end position="18"/>
    </location>
</feature>